<evidence type="ECO:0000256" key="8">
    <source>
        <dbReference type="ARBA" id="ARBA00047899"/>
    </source>
</evidence>
<dbReference type="InterPro" id="IPR011009">
    <property type="entry name" value="Kinase-like_dom_sf"/>
</dbReference>
<dbReference type="Proteomes" id="UP001470230">
    <property type="component" value="Unassembled WGS sequence"/>
</dbReference>
<proteinExistence type="inferred from homology"/>
<evidence type="ECO:0000256" key="5">
    <source>
        <dbReference type="ARBA" id="ARBA00022741"/>
    </source>
</evidence>
<feature type="transmembrane region" description="Helical" evidence="12">
    <location>
        <begin position="525"/>
        <end position="542"/>
    </location>
</feature>
<feature type="binding site" evidence="10">
    <location>
        <position position="43"/>
    </location>
    <ligand>
        <name>ATP</name>
        <dbReference type="ChEBI" id="CHEBI:30616"/>
    </ligand>
</feature>
<name>A0ABR2KAI3_9EUKA</name>
<feature type="transmembrane region" description="Helical" evidence="12">
    <location>
        <begin position="503"/>
        <end position="520"/>
    </location>
</feature>
<keyword evidence="6" id="KW-0418">Kinase</keyword>
<keyword evidence="3" id="KW-0723">Serine/threonine-protein kinase</keyword>
<evidence type="ECO:0000256" key="9">
    <source>
        <dbReference type="ARBA" id="ARBA00048679"/>
    </source>
</evidence>
<protein>
    <recommendedName>
        <fullName evidence="2">non-specific serine/threonine protein kinase</fullName>
        <ecNumber evidence="2">2.7.11.1</ecNumber>
    </recommendedName>
</protein>
<evidence type="ECO:0000256" key="1">
    <source>
        <dbReference type="ARBA" id="ARBA00008874"/>
    </source>
</evidence>
<evidence type="ECO:0000259" key="13">
    <source>
        <dbReference type="PROSITE" id="PS50011"/>
    </source>
</evidence>
<evidence type="ECO:0000256" key="10">
    <source>
        <dbReference type="PROSITE-ProRule" id="PRU10141"/>
    </source>
</evidence>
<dbReference type="Pfam" id="PF00069">
    <property type="entry name" value="Pkinase"/>
    <property type="match status" value="1"/>
</dbReference>
<feature type="compositionally biased region" description="Acidic residues" evidence="11">
    <location>
        <begin position="299"/>
        <end position="319"/>
    </location>
</feature>
<dbReference type="PROSITE" id="PS50011">
    <property type="entry name" value="PROTEIN_KINASE_DOM"/>
    <property type="match status" value="1"/>
</dbReference>
<feature type="domain" description="Protein kinase" evidence="13">
    <location>
        <begin position="14"/>
        <end position="273"/>
    </location>
</feature>
<evidence type="ECO:0000256" key="7">
    <source>
        <dbReference type="ARBA" id="ARBA00022840"/>
    </source>
</evidence>
<comment type="catalytic activity">
    <reaction evidence="9">
        <text>L-seryl-[protein] + ATP = O-phospho-L-seryl-[protein] + ADP + H(+)</text>
        <dbReference type="Rhea" id="RHEA:17989"/>
        <dbReference type="Rhea" id="RHEA-COMP:9863"/>
        <dbReference type="Rhea" id="RHEA-COMP:11604"/>
        <dbReference type="ChEBI" id="CHEBI:15378"/>
        <dbReference type="ChEBI" id="CHEBI:29999"/>
        <dbReference type="ChEBI" id="CHEBI:30616"/>
        <dbReference type="ChEBI" id="CHEBI:83421"/>
        <dbReference type="ChEBI" id="CHEBI:456216"/>
        <dbReference type="EC" id="2.7.11.1"/>
    </reaction>
</comment>
<feature type="region of interest" description="Disordered" evidence="11">
    <location>
        <begin position="462"/>
        <end position="481"/>
    </location>
</feature>
<keyword evidence="7 10" id="KW-0067">ATP-binding</keyword>
<sequence>MNISFNEKTDPAEFKEVRTIGKGGFGCVYELEHIPTGLKLAGKQINEESLTEVNKQALNRENNIMKQINSPYAVKYYGQIIFKGKITVLMDFCDRGSLRDIMDYRDKTLTEPQIAFVMHDLLTALNLLHKKLRIVHRDIKAANILATSTGEMKLTDFGVSRQFAEDAVTLSTITTIGTPYWMAPEVITIGKKYTFPADIWSVGATAVELAEGGPPYCEYEPNRAMIEIQQYGFPGFRQGSTHSAAFQNFVTRCMNVAPRLRPSIDQLLKDPFIKQIDQLDRMQVLEDLIKEEIDFSQLVDDEYEEEEEEEEEANDDDDDGIKTFNFSNQTMFAAGVKDSEDDKQQQSEVEKEEKIEQKPESTPESQKELEKSPSTEKPAPEAPTVQIEEKPQPPSENTEQKENKAAKVQIPLKKTKTRKYNTKTKGPSDSKAKTKTLKGYQTFIRPSNDPVNDLYAKRVSFGTSKDEPLPPKASEPLPKQTSETVVIRQEVPAAQGKGAINKITLYGCIVLGLAVIYLSLGTKKFVLILILLLPIIFLTRNLF</sequence>
<dbReference type="PROSITE" id="PS00107">
    <property type="entry name" value="PROTEIN_KINASE_ATP"/>
    <property type="match status" value="1"/>
</dbReference>
<keyword evidence="15" id="KW-1185">Reference proteome</keyword>
<comment type="similarity">
    <text evidence="1">Belongs to the protein kinase superfamily. STE Ser/Thr protein kinase family. STE20 subfamily.</text>
</comment>
<dbReference type="InterPro" id="IPR017441">
    <property type="entry name" value="Protein_kinase_ATP_BS"/>
</dbReference>
<organism evidence="14 15">
    <name type="scientific">Tritrichomonas musculus</name>
    <dbReference type="NCBI Taxonomy" id="1915356"/>
    <lineage>
        <taxon>Eukaryota</taxon>
        <taxon>Metamonada</taxon>
        <taxon>Parabasalia</taxon>
        <taxon>Tritrichomonadida</taxon>
        <taxon>Tritrichomonadidae</taxon>
        <taxon>Tritrichomonas</taxon>
    </lineage>
</organism>
<gene>
    <name evidence="14" type="ORF">M9Y10_038050</name>
</gene>
<feature type="compositionally biased region" description="Basic and acidic residues" evidence="11">
    <location>
        <begin position="337"/>
        <end position="374"/>
    </location>
</feature>
<dbReference type="EMBL" id="JAPFFF010000006">
    <property type="protein sequence ID" value="KAK8887015.1"/>
    <property type="molecule type" value="Genomic_DNA"/>
</dbReference>
<reference evidence="14 15" key="1">
    <citation type="submission" date="2024-04" db="EMBL/GenBank/DDBJ databases">
        <title>Tritrichomonas musculus Genome.</title>
        <authorList>
            <person name="Alves-Ferreira E."/>
            <person name="Grigg M."/>
            <person name="Lorenzi H."/>
            <person name="Galac M."/>
        </authorList>
    </citation>
    <scope>NUCLEOTIDE SEQUENCE [LARGE SCALE GENOMIC DNA]</scope>
    <source>
        <strain evidence="14 15">EAF2021</strain>
    </source>
</reference>
<dbReference type="EC" id="2.7.11.1" evidence="2"/>
<dbReference type="InterPro" id="IPR000719">
    <property type="entry name" value="Prot_kinase_dom"/>
</dbReference>
<dbReference type="CDD" id="cd05122">
    <property type="entry name" value="PKc_STE"/>
    <property type="match status" value="1"/>
</dbReference>
<evidence type="ECO:0000256" key="11">
    <source>
        <dbReference type="SAM" id="MobiDB-lite"/>
    </source>
</evidence>
<keyword evidence="12" id="KW-0472">Membrane</keyword>
<feature type="compositionally biased region" description="Basic residues" evidence="11">
    <location>
        <begin position="413"/>
        <end position="422"/>
    </location>
</feature>
<keyword evidence="5 10" id="KW-0547">Nucleotide-binding</keyword>
<evidence type="ECO:0000256" key="2">
    <source>
        <dbReference type="ARBA" id="ARBA00012513"/>
    </source>
</evidence>
<evidence type="ECO:0000313" key="14">
    <source>
        <dbReference type="EMBL" id="KAK8887015.1"/>
    </source>
</evidence>
<evidence type="ECO:0000256" key="6">
    <source>
        <dbReference type="ARBA" id="ARBA00022777"/>
    </source>
</evidence>
<keyword evidence="4" id="KW-0808">Transferase</keyword>
<comment type="catalytic activity">
    <reaction evidence="8">
        <text>L-threonyl-[protein] + ATP = O-phospho-L-threonyl-[protein] + ADP + H(+)</text>
        <dbReference type="Rhea" id="RHEA:46608"/>
        <dbReference type="Rhea" id="RHEA-COMP:11060"/>
        <dbReference type="Rhea" id="RHEA-COMP:11605"/>
        <dbReference type="ChEBI" id="CHEBI:15378"/>
        <dbReference type="ChEBI" id="CHEBI:30013"/>
        <dbReference type="ChEBI" id="CHEBI:30616"/>
        <dbReference type="ChEBI" id="CHEBI:61977"/>
        <dbReference type="ChEBI" id="CHEBI:456216"/>
        <dbReference type="EC" id="2.7.11.1"/>
    </reaction>
</comment>
<dbReference type="PANTHER" id="PTHR48012">
    <property type="entry name" value="STERILE20-LIKE KINASE, ISOFORM B-RELATED"/>
    <property type="match status" value="1"/>
</dbReference>
<dbReference type="PANTHER" id="PTHR48012:SF10">
    <property type="entry name" value="FI20177P1"/>
    <property type="match status" value="1"/>
</dbReference>
<comment type="caution">
    <text evidence="14">The sequence shown here is derived from an EMBL/GenBank/DDBJ whole genome shotgun (WGS) entry which is preliminary data.</text>
</comment>
<keyword evidence="12" id="KW-1133">Transmembrane helix</keyword>
<evidence type="ECO:0000256" key="12">
    <source>
        <dbReference type="SAM" id="Phobius"/>
    </source>
</evidence>
<keyword evidence="12" id="KW-0812">Transmembrane</keyword>
<accession>A0ABR2KAI3</accession>
<dbReference type="Gene3D" id="1.10.510.10">
    <property type="entry name" value="Transferase(Phosphotransferase) domain 1"/>
    <property type="match status" value="1"/>
</dbReference>
<dbReference type="SUPFAM" id="SSF56112">
    <property type="entry name" value="Protein kinase-like (PK-like)"/>
    <property type="match status" value="1"/>
</dbReference>
<evidence type="ECO:0000313" key="15">
    <source>
        <dbReference type="Proteomes" id="UP001470230"/>
    </source>
</evidence>
<dbReference type="SMART" id="SM00220">
    <property type="entry name" value="S_TKc"/>
    <property type="match status" value="1"/>
</dbReference>
<dbReference type="InterPro" id="IPR050629">
    <property type="entry name" value="STE20/SPS1-PAK"/>
</dbReference>
<feature type="region of interest" description="Disordered" evidence="11">
    <location>
        <begin position="296"/>
        <end position="435"/>
    </location>
</feature>
<evidence type="ECO:0000256" key="3">
    <source>
        <dbReference type="ARBA" id="ARBA00022527"/>
    </source>
</evidence>
<evidence type="ECO:0000256" key="4">
    <source>
        <dbReference type="ARBA" id="ARBA00022679"/>
    </source>
</evidence>